<dbReference type="PANTHER" id="PTHR42815:SF2">
    <property type="entry name" value="FAD-BINDING, PUTATIVE (AFU_ORTHOLOGUE AFUA_6G07600)-RELATED"/>
    <property type="match status" value="1"/>
</dbReference>
<feature type="domain" description="Pyridoxamine 5'-phosphate oxidase N-terminal" evidence="1">
    <location>
        <begin position="173"/>
        <end position="270"/>
    </location>
</feature>
<feature type="domain" description="Pyridoxamine 5'-phosphate oxidase N-terminal" evidence="1">
    <location>
        <begin position="35"/>
        <end position="129"/>
    </location>
</feature>
<dbReference type="InterPro" id="IPR011576">
    <property type="entry name" value="Pyridox_Oxase_N"/>
</dbReference>
<accession>A0A1G5QUY7</accession>
<gene>
    <name evidence="2" type="ORF">SAMN04488118_10674</name>
</gene>
<dbReference type="InterPro" id="IPR012349">
    <property type="entry name" value="Split_barrel_FMN-bd"/>
</dbReference>
<name>A0A1G5QUY7_9RHOB</name>
<dbReference type="Proteomes" id="UP000198767">
    <property type="component" value="Unassembled WGS sequence"/>
</dbReference>
<reference evidence="2 3" key="1">
    <citation type="submission" date="2016-10" db="EMBL/GenBank/DDBJ databases">
        <authorList>
            <person name="de Groot N.N."/>
        </authorList>
    </citation>
    <scope>NUCLEOTIDE SEQUENCE [LARGE SCALE GENOMIC DNA]</scope>
    <source>
        <strain evidence="2 3">U95</strain>
    </source>
</reference>
<dbReference type="SUPFAM" id="SSF50475">
    <property type="entry name" value="FMN-binding split barrel"/>
    <property type="match status" value="2"/>
</dbReference>
<evidence type="ECO:0000313" key="3">
    <source>
        <dbReference type="Proteomes" id="UP000198767"/>
    </source>
</evidence>
<keyword evidence="3" id="KW-1185">Reference proteome</keyword>
<dbReference type="PANTHER" id="PTHR42815">
    <property type="entry name" value="FAD-BINDING, PUTATIVE (AFU_ORTHOLOGUE AFUA_6G07600)-RELATED"/>
    <property type="match status" value="1"/>
</dbReference>
<proteinExistence type="predicted"/>
<dbReference type="Gene3D" id="2.30.110.10">
    <property type="entry name" value="Electron Transport, Fmn-binding Protein, Chain A"/>
    <property type="match status" value="2"/>
</dbReference>
<dbReference type="OrthoDB" id="9786134at2"/>
<dbReference type="STRING" id="1156985.SAMN04488118_10674"/>
<evidence type="ECO:0000259" key="1">
    <source>
        <dbReference type="Pfam" id="PF01243"/>
    </source>
</evidence>
<dbReference type="RefSeq" id="WP_090218907.1">
    <property type="nucleotide sequence ID" value="NZ_FMWG01000006.1"/>
</dbReference>
<dbReference type="Pfam" id="PF01243">
    <property type="entry name" value="PNPOx_N"/>
    <property type="match status" value="2"/>
</dbReference>
<evidence type="ECO:0000313" key="2">
    <source>
        <dbReference type="EMBL" id="SCZ65665.1"/>
    </source>
</evidence>
<organism evidence="2 3">
    <name type="scientific">Epibacterium ulvae</name>
    <dbReference type="NCBI Taxonomy" id="1156985"/>
    <lineage>
        <taxon>Bacteria</taxon>
        <taxon>Pseudomonadati</taxon>
        <taxon>Pseudomonadota</taxon>
        <taxon>Alphaproteobacteria</taxon>
        <taxon>Rhodobacterales</taxon>
        <taxon>Roseobacteraceae</taxon>
        <taxon>Epibacterium</taxon>
    </lineage>
</organism>
<protein>
    <recommendedName>
        <fullName evidence="1">Pyridoxamine 5'-phosphate oxidase N-terminal domain-containing protein</fullName>
    </recommendedName>
</protein>
<sequence>MTIKHFHEGELRLQNQVGMREKIDMLTKHLMRDHMPDQHRDFFEGLEYIFLGTVDRLGLPHTTILTGPAGFASSPDPKTLIVQTGNRTGLPAFDQIAIGQPVGVLGIDLSNRRRNRMHGRVSAMDDGQISIIVVQSYGNCPKYINLRDICDNGMTSPPNAAEVYESLDPQDIELITRSDTFFIASYVQDGSDAPYEGVDVNHRGGQPGFVSVNSATQITIPDYRGNDLYNTFGNLLLNPDAALLFIDFETGDQLHLHGTAKLIEDPAAAAAHPGALRLLQVTISGVTRRTAATELRWQFIETSPVNPDLTQQ</sequence>
<dbReference type="EMBL" id="FMWG01000006">
    <property type="protein sequence ID" value="SCZ65665.1"/>
    <property type="molecule type" value="Genomic_DNA"/>
</dbReference>
<dbReference type="AlphaFoldDB" id="A0A1G5QUY7"/>